<evidence type="ECO:0000313" key="9">
    <source>
        <dbReference type="EMBL" id="CAL1172930.1"/>
    </source>
</evidence>
<dbReference type="GO" id="GO:0016891">
    <property type="term" value="F:RNA endonuclease activity producing 5'-phosphomonoesters, hydrolytic mechanism"/>
    <property type="evidence" value="ECO:0007669"/>
    <property type="project" value="InterPro"/>
</dbReference>
<dbReference type="Pfam" id="PF03368">
    <property type="entry name" value="Dicer_dimer"/>
    <property type="match status" value="1"/>
</dbReference>
<dbReference type="SUPFAM" id="SSF56399">
    <property type="entry name" value="ADP-ribosylation"/>
    <property type="match status" value="1"/>
</dbReference>
<dbReference type="EMBL" id="CAMXCT020006756">
    <property type="protein sequence ID" value="CAL1172930.1"/>
    <property type="molecule type" value="Genomic_DNA"/>
</dbReference>
<evidence type="ECO:0000256" key="1">
    <source>
        <dbReference type="ARBA" id="ARBA00022737"/>
    </source>
</evidence>
<evidence type="ECO:0000259" key="6">
    <source>
        <dbReference type="Pfam" id="PF00644"/>
    </source>
</evidence>
<dbReference type="PROSITE" id="PS50088">
    <property type="entry name" value="ANK_REPEAT"/>
    <property type="match status" value="3"/>
</dbReference>
<dbReference type="InterPro" id="IPR036770">
    <property type="entry name" value="Ankyrin_rpt-contain_sf"/>
</dbReference>
<gene>
    <name evidence="8" type="ORF">C1SCF055_LOCUS44049</name>
</gene>
<dbReference type="InterPro" id="IPR012317">
    <property type="entry name" value="Poly(ADP-ribose)pol_cat_dom"/>
</dbReference>
<sequence length="1268" mass="141648">MDGARLLQLVLAGQTAAVEAMLQRKVDANSTDERGWPPLFHASQRGQPSMVKLLLAHKALATFAGMTGETALMVASEQGQTKIANMLLAASCSVNLAANDGTTALMGACLHSRIDMVRLLLEKKASVGASTIQGGTALAVACHGDKVLSAEIVKLLLSCRATVDAPGQFAQTPLIAACQNGHFGAVEALLDHKANINHETTLGQSALTTAAMANERDIANLLASRGALLSLASLASKAVSKEPKQDPFLVPGSRALIENLVSASDLNGLTGEIVGFDTSKGRHAVRLPNGEEKLIKPANLKPLGNHSIDLCMRGYVRQLVKLMKLKLEREAVPEDFLCLIQSLDENHLQCSMQLPSVMPSNSLILGRVVDISRHPDEESAKQEAVDGAALQAIKALRRSDNVDDELSPCSSASGEEDDDPLEHELTDLKNIDMDDPEALAAFAERVNESISKQASALRADDEDSSSDSEPDRRAFYKAFGMESKLKIVANGNQMHTFFPSIDNLVAGGKCTHWSPGTPVITQDGKRGSIILYDATAKVYSVKLKGGKERCFKRSQLRRAPMPKEEAKKFVEAIAKWEKENHIGTFITKHMKIFRVPKEQIPSQYRKSLQGKDLIWMVHQDTRAWPDGVEFQGEALFIDPLVAQRKDIFGEDWFNAVDATFPAKQVPFRTLPPDVATEMFRMLDESQKEQSGSNLDPRLQDLLQERGMVSIEYNSSVSMSEALWKNDAEPFRLSPEEMWGLAGGTLDGFAQKFPGIALHCQDMLETDASTHFAAMDELQSQNARVHEAHKAERKKKEEALQILEETQRLHEAKEKQHQDRERSLLEQLQDAETDFAKLQAALEKEKKVALNKLRAEIERLQATLQEQEAAFRKKELKLVRERQDAMESLNTSTNQEELEAVLQELTAKSAELSKQEQILAEKDFFIQSQAQELEAKQLQLSRDRADVSAKRESLLEARHQLEEQRRRVEQRFAVPDYWVSRSGSDDVSLVPVVEDRTIGALQAAILIDNLDWIGWGRDQACPAQHSGLELLWAWRVEHQGLWAKYRAEQCKMRADLKVSGIQVQPVDIKESLQAATKDLAQLDAEVNEVFLLHGTDPSKVLQIAREGLNERFSSRSCFGFGSYLAEDAGKVDQYIKPEEFFRRNNELHSKLYLGSRRHPGRTFYIFVCRASLGMMARSRDGQWTLDGHSVWAQTKQRARQREFEFAPEAWPKLRYHSQVVETTPPEEMGSVPAGSTVVERYREFMTTHSERIYPEYLLAVRRAQERPIY</sequence>
<protein>
    <recommendedName>
        <fullName evidence="11">Poly [ADP-ribose] polymerase</fullName>
    </recommendedName>
</protein>
<evidence type="ECO:0000313" key="10">
    <source>
        <dbReference type="Proteomes" id="UP001152797"/>
    </source>
</evidence>
<feature type="repeat" description="ANK" evidence="3">
    <location>
        <begin position="100"/>
        <end position="132"/>
    </location>
</feature>
<accession>A0A9P1M5N1</accession>
<keyword evidence="4" id="KW-0175">Coiled coil</keyword>
<feature type="region of interest" description="Disordered" evidence="5">
    <location>
        <begin position="452"/>
        <end position="471"/>
    </location>
</feature>
<dbReference type="SMART" id="SM00248">
    <property type="entry name" value="ANK"/>
    <property type="match status" value="6"/>
</dbReference>
<name>A0A9P1M5N1_9DINO</name>
<evidence type="ECO:0000259" key="7">
    <source>
        <dbReference type="Pfam" id="PF03368"/>
    </source>
</evidence>
<dbReference type="PANTHER" id="PTHR24126:SF14">
    <property type="entry name" value="ANK_REP_REGION DOMAIN-CONTAINING PROTEIN"/>
    <property type="match status" value="1"/>
</dbReference>
<keyword evidence="1" id="KW-0677">Repeat</keyword>
<dbReference type="EMBL" id="CAMXCT010006756">
    <property type="protein sequence ID" value="CAI4019555.1"/>
    <property type="molecule type" value="Genomic_DNA"/>
</dbReference>
<dbReference type="InterPro" id="IPR005034">
    <property type="entry name" value="Dicer_dimerisation"/>
</dbReference>
<evidence type="ECO:0000256" key="3">
    <source>
        <dbReference type="PROSITE-ProRule" id="PRU00023"/>
    </source>
</evidence>
<dbReference type="GO" id="GO:0003950">
    <property type="term" value="F:NAD+ poly-ADP-ribosyltransferase activity"/>
    <property type="evidence" value="ECO:0007669"/>
    <property type="project" value="InterPro"/>
</dbReference>
<feature type="region of interest" description="Disordered" evidence="5">
    <location>
        <begin position="399"/>
        <end position="421"/>
    </location>
</feature>
<dbReference type="Gene3D" id="1.25.40.20">
    <property type="entry name" value="Ankyrin repeat-containing domain"/>
    <property type="match status" value="2"/>
</dbReference>
<dbReference type="OrthoDB" id="430820at2759"/>
<feature type="domain" description="Dicer dsRNA-binding fold" evidence="7">
    <location>
        <begin position="340"/>
        <end position="411"/>
    </location>
</feature>
<proteinExistence type="predicted"/>
<dbReference type="Pfam" id="PF00644">
    <property type="entry name" value="PARP"/>
    <property type="match status" value="1"/>
</dbReference>
<evidence type="ECO:0000256" key="5">
    <source>
        <dbReference type="SAM" id="MobiDB-lite"/>
    </source>
</evidence>
<dbReference type="Proteomes" id="UP001152797">
    <property type="component" value="Unassembled WGS sequence"/>
</dbReference>
<keyword evidence="10" id="KW-1185">Reference proteome</keyword>
<evidence type="ECO:0008006" key="11">
    <source>
        <dbReference type="Google" id="ProtNLM"/>
    </source>
</evidence>
<dbReference type="Pfam" id="PF00023">
    <property type="entry name" value="Ank"/>
    <property type="match status" value="1"/>
</dbReference>
<comment type="caution">
    <text evidence="8">The sequence shown here is derived from an EMBL/GenBank/DDBJ whole genome shotgun (WGS) entry which is preliminary data.</text>
</comment>
<dbReference type="PANTHER" id="PTHR24126">
    <property type="entry name" value="ANKYRIN REPEAT, PH AND SEC7 DOMAIN CONTAINING PROTEIN SECG-RELATED"/>
    <property type="match status" value="1"/>
</dbReference>
<reference evidence="8" key="1">
    <citation type="submission" date="2022-10" db="EMBL/GenBank/DDBJ databases">
        <authorList>
            <person name="Chen Y."/>
            <person name="Dougan E. K."/>
            <person name="Chan C."/>
            <person name="Rhodes N."/>
            <person name="Thang M."/>
        </authorList>
    </citation>
    <scope>NUCLEOTIDE SEQUENCE</scope>
</reference>
<dbReference type="AlphaFoldDB" id="A0A9P1M5N1"/>
<dbReference type="EMBL" id="CAMXCT030006756">
    <property type="protein sequence ID" value="CAL4806867.1"/>
    <property type="molecule type" value="Genomic_DNA"/>
</dbReference>
<organism evidence="8">
    <name type="scientific">Cladocopium goreaui</name>
    <dbReference type="NCBI Taxonomy" id="2562237"/>
    <lineage>
        <taxon>Eukaryota</taxon>
        <taxon>Sar</taxon>
        <taxon>Alveolata</taxon>
        <taxon>Dinophyceae</taxon>
        <taxon>Suessiales</taxon>
        <taxon>Symbiodiniaceae</taxon>
        <taxon>Cladocopium</taxon>
    </lineage>
</organism>
<dbReference type="InterPro" id="IPR002110">
    <property type="entry name" value="Ankyrin_rpt"/>
</dbReference>
<dbReference type="Gene3D" id="3.90.228.10">
    <property type="match status" value="1"/>
</dbReference>
<dbReference type="SUPFAM" id="SSF48403">
    <property type="entry name" value="Ankyrin repeat"/>
    <property type="match status" value="1"/>
</dbReference>
<evidence type="ECO:0000313" key="8">
    <source>
        <dbReference type="EMBL" id="CAI4019555.1"/>
    </source>
</evidence>
<dbReference type="PROSITE" id="PS50297">
    <property type="entry name" value="ANK_REP_REGION"/>
    <property type="match status" value="1"/>
</dbReference>
<reference evidence="9" key="2">
    <citation type="submission" date="2024-04" db="EMBL/GenBank/DDBJ databases">
        <authorList>
            <person name="Chen Y."/>
            <person name="Shah S."/>
            <person name="Dougan E. K."/>
            <person name="Thang M."/>
            <person name="Chan C."/>
        </authorList>
    </citation>
    <scope>NUCLEOTIDE SEQUENCE [LARGE SCALE GENOMIC DNA]</scope>
</reference>
<keyword evidence="2 3" id="KW-0040">ANK repeat</keyword>
<evidence type="ECO:0000256" key="4">
    <source>
        <dbReference type="SAM" id="Coils"/>
    </source>
</evidence>
<dbReference type="Pfam" id="PF12796">
    <property type="entry name" value="Ank_2"/>
    <property type="match status" value="2"/>
</dbReference>
<evidence type="ECO:0000256" key="2">
    <source>
        <dbReference type="ARBA" id="ARBA00023043"/>
    </source>
</evidence>
<feature type="repeat" description="ANK" evidence="3">
    <location>
        <begin position="169"/>
        <end position="201"/>
    </location>
</feature>
<feature type="domain" description="PARP catalytic" evidence="6">
    <location>
        <begin position="1023"/>
        <end position="1260"/>
    </location>
</feature>
<feature type="repeat" description="ANK" evidence="3">
    <location>
        <begin position="67"/>
        <end position="99"/>
    </location>
</feature>
<feature type="coiled-coil region" evidence="4">
    <location>
        <begin position="774"/>
        <end position="970"/>
    </location>
</feature>